<keyword evidence="6" id="KW-0862">Zinc</keyword>
<evidence type="ECO:0000256" key="5">
    <source>
        <dbReference type="ARBA" id="ARBA00022801"/>
    </source>
</evidence>
<dbReference type="NCBIfam" id="NF010589">
    <property type="entry name" value="PRK13983.1"/>
    <property type="match status" value="1"/>
</dbReference>
<dbReference type="Gene3D" id="3.40.630.10">
    <property type="entry name" value="Zn peptidases"/>
    <property type="match status" value="1"/>
</dbReference>
<dbReference type="eggNOG" id="COG0624">
    <property type="taxonomic scope" value="Bacteria"/>
</dbReference>
<evidence type="ECO:0000256" key="3">
    <source>
        <dbReference type="ARBA" id="ARBA00006247"/>
    </source>
</evidence>
<dbReference type="InterPro" id="IPR002933">
    <property type="entry name" value="Peptidase_M20"/>
</dbReference>
<dbReference type="GO" id="GO:0016787">
    <property type="term" value="F:hydrolase activity"/>
    <property type="evidence" value="ECO:0007669"/>
    <property type="project" value="UniProtKB-KW"/>
</dbReference>
<dbReference type="Gene3D" id="3.30.70.360">
    <property type="match status" value="1"/>
</dbReference>
<gene>
    <name evidence="9" type="ORF">Dthio_PD3130</name>
</gene>
<evidence type="ECO:0000313" key="9">
    <source>
        <dbReference type="EMBL" id="EFI35701.1"/>
    </source>
</evidence>
<organism evidence="9 10">
    <name type="scientific">Desulfonatronospira thiodismutans ASO3-1</name>
    <dbReference type="NCBI Taxonomy" id="555779"/>
    <lineage>
        <taxon>Bacteria</taxon>
        <taxon>Pseudomonadati</taxon>
        <taxon>Thermodesulfobacteriota</taxon>
        <taxon>Desulfovibrionia</taxon>
        <taxon>Desulfovibrionales</taxon>
        <taxon>Desulfonatronovibrionaceae</taxon>
        <taxon>Desulfonatronospira</taxon>
    </lineage>
</organism>
<dbReference type="NCBIfam" id="TIGR01910">
    <property type="entry name" value="DapE-ArgE"/>
    <property type="match status" value="1"/>
</dbReference>
<dbReference type="SUPFAM" id="SSF53187">
    <property type="entry name" value="Zn-dependent exopeptidases"/>
    <property type="match status" value="1"/>
</dbReference>
<dbReference type="PANTHER" id="PTHR43808:SF32">
    <property type="entry name" value="ARGE_DAPE-RELATED DEACYLASE"/>
    <property type="match status" value="1"/>
</dbReference>
<dbReference type="AlphaFoldDB" id="D6SLZ0"/>
<dbReference type="EMBL" id="ACJN02000001">
    <property type="protein sequence ID" value="EFI35701.1"/>
    <property type="molecule type" value="Genomic_DNA"/>
</dbReference>
<comment type="similarity">
    <text evidence="3">Belongs to the peptidase M20A family.</text>
</comment>
<accession>D6SLZ0</accession>
<dbReference type="SUPFAM" id="SSF55031">
    <property type="entry name" value="Bacterial exopeptidase dimerisation domain"/>
    <property type="match status" value="1"/>
</dbReference>
<dbReference type="InterPro" id="IPR036264">
    <property type="entry name" value="Bact_exopeptidase_dim_dom"/>
</dbReference>
<comment type="cofactor">
    <cofactor evidence="1">
        <name>Co(2+)</name>
        <dbReference type="ChEBI" id="CHEBI:48828"/>
    </cofactor>
</comment>
<evidence type="ECO:0000256" key="6">
    <source>
        <dbReference type="ARBA" id="ARBA00022833"/>
    </source>
</evidence>
<dbReference type="Pfam" id="PF01546">
    <property type="entry name" value="Peptidase_M20"/>
    <property type="match status" value="1"/>
</dbReference>
<evidence type="ECO:0000259" key="8">
    <source>
        <dbReference type="Pfam" id="PF07687"/>
    </source>
</evidence>
<dbReference type="PANTHER" id="PTHR43808">
    <property type="entry name" value="ACETYLORNITHINE DEACETYLASE"/>
    <property type="match status" value="1"/>
</dbReference>
<dbReference type="RefSeq" id="WP_008868830.1">
    <property type="nucleotide sequence ID" value="NZ_ACJN02000001.1"/>
</dbReference>
<keyword evidence="7" id="KW-0170">Cobalt</keyword>
<sequence length="410" mass="45317">MQQIIQYLDKQADEVVQLQSSLVSIPALGPSNEGRGEKEKADFVHKYLRACGFEEIIEINAPDQRVECGYRPNLAAWIRGRDAGRTLWIISHLDIVPPGDLSLWKSDPYSLEVDVDTLIGRGVEDNHQSIVSSVLAARAFMEQGVKPDINLGLLFVADEETGNDYGLPYVLDNRKDLFEKDDLFLVPDFGTSDSTMMEVAEKSMLWLKVSVKGRQCHASTPEKGINSLAASAAFILQLERLHEIFPGRNDLFSPAGSTFCPTKKEANVPNINTIPGLDVFYLDCRILAEYSIQDVINEARNLGSDIEKKYGVHIDYEVVYQQQAAPHTDPASEVVQRLARGIEKVYQVKPEPRGVGGGTVAAFLRHRGYSAVVWATLTGTAHQPNERSSIASTLKDAQVMALMAINDETG</sequence>
<evidence type="ECO:0000256" key="2">
    <source>
        <dbReference type="ARBA" id="ARBA00001947"/>
    </source>
</evidence>
<name>D6SLZ0_9BACT</name>
<feature type="domain" description="Peptidase M20 dimerisation" evidence="8">
    <location>
        <begin position="200"/>
        <end position="304"/>
    </location>
</feature>
<dbReference type="InterPro" id="IPR010182">
    <property type="entry name" value="ArgE/DapE"/>
</dbReference>
<keyword evidence="4" id="KW-0479">Metal-binding</keyword>
<proteinExistence type="inferred from homology"/>
<reference evidence="9" key="1">
    <citation type="submission" date="2010-05" db="EMBL/GenBank/DDBJ databases">
        <title>The draft genome of Desulfonatronospira thiodismutans ASO3-1.</title>
        <authorList>
            <consortium name="US DOE Joint Genome Institute (JGI-PGF)"/>
            <person name="Lucas S."/>
            <person name="Copeland A."/>
            <person name="Lapidus A."/>
            <person name="Cheng J.-F."/>
            <person name="Bruce D."/>
            <person name="Goodwin L."/>
            <person name="Pitluck S."/>
            <person name="Chertkov O."/>
            <person name="Brettin T."/>
            <person name="Detter J.C."/>
            <person name="Han C."/>
            <person name="Land M.L."/>
            <person name="Hauser L."/>
            <person name="Kyrpides N."/>
            <person name="Mikhailova N."/>
            <person name="Muyzer G."/>
            <person name="Woyke T."/>
        </authorList>
    </citation>
    <scope>NUCLEOTIDE SEQUENCE [LARGE SCALE GENOMIC DNA]</scope>
    <source>
        <strain evidence="9">ASO3-1</strain>
    </source>
</reference>
<dbReference type="OrthoDB" id="5443984at2"/>
<comment type="caution">
    <text evidence="9">The sequence shown here is derived from an EMBL/GenBank/DDBJ whole genome shotgun (WGS) entry which is preliminary data.</text>
</comment>
<evidence type="ECO:0000256" key="4">
    <source>
        <dbReference type="ARBA" id="ARBA00022723"/>
    </source>
</evidence>
<evidence type="ECO:0000256" key="1">
    <source>
        <dbReference type="ARBA" id="ARBA00001941"/>
    </source>
</evidence>
<protein>
    <submittedName>
        <fullName evidence="9">Acetylornithine deacetylase or succinyl-diaminopimelate desuccinylase</fullName>
    </submittedName>
</protein>
<keyword evidence="10" id="KW-1185">Reference proteome</keyword>
<evidence type="ECO:0000256" key="7">
    <source>
        <dbReference type="ARBA" id="ARBA00023285"/>
    </source>
</evidence>
<dbReference type="Pfam" id="PF07687">
    <property type="entry name" value="M20_dimer"/>
    <property type="match status" value="1"/>
</dbReference>
<dbReference type="Proteomes" id="UP000005496">
    <property type="component" value="Unassembled WGS sequence"/>
</dbReference>
<evidence type="ECO:0000313" key="10">
    <source>
        <dbReference type="Proteomes" id="UP000005496"/>
    </source>
</evidence>
<dbReference type="InterPro" id="IPR050072">
    <property type="entry name" value="Peptidase_M20A"/>
</dbReference>
<comment type="cofactor">
    <cofactor evidence="2">
        <name>Zn(2+)</name>
        <dbReference type="ChEBI" id="CHEBI:29105"/>
    </cofactor>
</comment>
<keyword evidence="5" id="KW-0378">Hydrolase</keyword>
<dbReference type="InterPro" id="IPR011650">
    <property type="entry name" value="Peptidase_M20_dimer"/>
</dbReference>
<dbReference type="GO" id="GO:0046872">
    <property type="term" value="F:metal ion binding"/>
    <property type="evidence" value="ECO:0007669"/>
    <property type="project" value="UniProtKB-KW"/>
</dbReference>